<feature type="region of interest" description="Disordered" evidence="1">
    <location>
        <begin position="1"/>
        <end position="108"/>
    </location>
</feature>
<dbReference type="AlphaFoldDB" id="A0A402CWU1"/>
<sequence length="186" mass="20450">MFPEIRKSSSRRLRTISVNGTDRRMTPDPSSASPLRLRARRFAGAANVPSGLKRASRDAYSRSLPQTEARRGANDFDTPEDKDARDSSLRQRRREASPSAARCKISATPKRALLRSALAERAPHRLAPARAGNSRLTERGAKDGLRTPFPGHDVRRARAVMAEDVLAKAGKIWGEKRGAEPTTDAL</sequence>
<gene>
    <name evidence="2" type="ORF">CCAX7_63250</name>
</gene>
<protein>
    <submittedName>
        <fullName evidence="2">Uncharacterized protein</fullName>
    </submittedName>
</protein>
<feature type="compositionally biased region" description="Basic and acidic residues" evidence="1">
    <location>
        <begin position="136"/>
        <end position="145"/>
    </location>
</feature>
<dbReference type="EMBL" id="AP025739">
    <property type="protein sequence ID" value="BDI34274.1"/>
    <property type="molecule type" value="Genomic_DNA"/>
</dbReference>
<keyword evidence="3" id="KW-1185">Reference proteome</keyword>
<feature type="compositionally biased region" description="Low complexity" evidence="1">
    <location>
        <begin position="29"/>
        <end position="46"/>
    </location>
</feature>
<dbReference type="KEGG" id="ccot:CCAX7_63250"/>
<feature type="region of interest" description="Disordered" evidence="1">
    <location>
        <begin position="131"/>
        <end position="152"/>
    </location>
</feature>
<dbReference type="Proteomes" id="UP000287394">
    <property type="component" value="Chromosome"/>
</dbReference>
<organism evidence="2 3">
    <name type="scientific">Capsulimonas corticalis</name>
    <dbReference type="NCBI Taxonomy" id="2219043"/>
    <lineage>
        <taxon>Bacteria</taxon>
        <taxon>Bacillati</taxon>
        <taxon>Armatimonadota</taxon>
        <taxon>Armatimonadia</taxon>
        <taxon>Capsulimonadales</taxon>
        <taxon>Capsulimonadaceae</taxon>
        <taxon>Capsulimonas</taxon>
    </lineage>
</organism>
<reference evidence="2 3" key="1">
    <citation type="journal article" date="2019" name="Int. J. Syst. Evol. Microbiol.">
        <title>Capsulimonas corticalis gen. nov., sp. nov., an aerobic capsulated bacterium, of a novel bacterial order, Capsulimonadales ord. nov., of the class Armatimonadia of the phylum Armatimonadetes.</title>
        <authorList>
            <person name="Li J."/>
            <person name="Kudo C."/>
            <person name="Tonouchi A."/>
        </authorList>
    </citation>
    <scope>NUCLEOTIDE SEQUENCE [LARGE SCALE GENOMIC DNA]</scope>
    <source>
        <strain evidence="2 3">AX-7</strain>
    </source>
</reference>
<accession>A0A402CWU1</accession>
<proteinExistence type="predicted"/>
<feature type="compositionally biased region" description="Basic and acidic residues" evidence="1">
    <location>
        <begin position="68"/>
        <end position="89"/>
    </location>
</feature>
<name>A0A402CWU1_9BACT</name>
<evidence type="ECO:0000313" key="3">
    <source>
        <dbReference type="Proteomes" id="UP000287394"/>
    </source>
</evidence>
<evidence type="ECO:0000256" key="1">
    <source>
        <dbReference type="SAM" id="MobiDB-lite"/>
    </source>
</evidence>
<evidence type="ECO:0000313" key="2">
    <source>
        <dbReference type="EMBL" id="BDI34274.1"/>
    </source>
</evidence>